<feature type="compositionally biased region" description="Basic and acidic residues" evidence="8">
    <location>
        <begin position="992"/>
        <end position="1009"/>
    </location>
</feature>
<evidence type="ECO:0000256" key="1">
    <source>
        <dbReference type="ARBA" id="ARBA00004123"/>
    </source>
</evidence>
<dbReference type="InterPro" id="IPR011545">
    <property type="entry name" value="DEAD/DEAH_box_helicase_dom"/>
</dbReference>
<evidence type="ECO:0000256" key="4">
    <source>
        <dbReference type="ARBA" id="ARBA00022801"/>
    </source>
</evidence>
<feature type="domain" description="Helicase C-terminal" evidence="10">
    <location>
        <begin position="451"/>
        <end position="607"/>
    </location>
</feature>
<accession>A0A182W517</accession>
<dbReference type="InterPro" id="IPR001650">
    <property type="entry name" value="Helicase_C-like"/>
</dbReference>
<reference evidence="12" key="1">
    <citation type="submission" date="2013-03" db="EMBL/GenBank/DDBJ databases">
        <title>The Genome Sequence of Anopheles minimus MINIMUS1.</title>
        <authorList>
            <consortium name="The Broad Institute Genomics Platform"/>
            <person name="Neafsey D.E."/>
            <person name="Walton C."/>
            <person name="Walker B."/>
            <person name="Young S.K."/>
            <person name="Zeng Q."/>
            <person name="Gargeya S."/>
            <person name="Fitzgerald M."/>
            <person name="Haas B."/>
            <person name="Abouelleil A."/>
            <person name="Allen A.W."/>
            <person name="Alvarado L."/>
            <person name="Arachchi H.M."/>
            <person name="Berlin A.M."/>
            <person name="Chapman S.B."/>
            <person name="Gainer-Dewar J."/>
            <person name="Goldberg J."/>
            <person name="Griggs A."/>
            <person name="Gujja S."/>
            <person name="Hansen M."/>
            <person name="Howarth C."/>
            <person name="Imamovic A."/>
            <person name="Ireland A."/>
            <person name="Larimer J."/>
            <person name="McCowan C."/>
            <person name="Murphy C."/>
            <person name="Pearson M."/>
            <person name="Poon T.W."/>
            <person name="Priest M."/>
            <person name="Roberts A."/>
            <person name="Saif S."/>
            <person name="Shea T."/>
            <person name="Sisk P."/>
            <person name="Sykes S."/>
            <person name="Wortman J."/>
            <person name="Nusbaum C."/>
            <person name="Birren B."/>
        </authorList>
    </citation>
    <scope>NUCLEOTIDE SEQUENCE [LARGE SCALE GENOMIC DNA]</scope>
    <source>
        <strain evidence="12">MINIMUS1</strain>
    </source>
</reference>
<dbReference type="GO" id="GO:0016787">
    <property type="term" value="F:hydrolase activity"/>
    <property type="evidence" value="ECO:0007669"/>
    <property type="project" value="UniProtKB-KW"/>
</dbReference>
<dbReference type="Pfam" id="PF00271">
    <property type="entry name" value="Helicase_C"/>
    <property type="match status" value="1"/>
</dbReference>
<organism evidence="11 12">
    <name type="scientific">Anopheles minimus</name>
    <dbReference type="NCBI Taxonomy" id="112268"/>
    <lineage>
        <taxon>Eukaryota</taxon>
        <taxon>Metazoa</taxon>
        <taxon>Ecdysozoa</taxon>
        <taxon>Arthropoda</taxon>
        <taxon>Hexapoda</taxon>
        <taxon>Insecta</taxon>
        <taxon>Pterygota</taxon>
        <taxon>Neoptera</taxon>
        <taxon>Endopterygota</taxon>
        <taxon>Diptera</taxon>
        <taxon>Nematocera</taxon>
        <taxon>Culicoidea</taxon>
        <taxon>Culicidae</taxon>
        <taxon>Anophelinae</taxon>
        <taxon>Anopheles</taxon>
    </lineage>
</organism>
<dbReference type="GO" id="GO:0045003">
    <property type="term" value="P:double-strand break repair via synthesis-dependent strand annealing"/>
    <property type="evidence" value="ECO:0007669"/>
    <property type="project" value="TreeGrafter"/>
</dbReference>
<dbReference type="CDD" id="cd12091">
    <property type="entry name" value="FANCM_ID"/>
    <property type="match status" value="1"/>
</dbReference>
<feature type="region of interest" description="Disordered" evidence="8">
    <location>
        <begin position="1061"/>
        <end position="1175"/>
    </location>
</feature>
<dbReference type="GO" id="GO:0043138">
    <property type="term" value="F:3'-5' DNA helicase activity"/>
    <property type="evidence" value="ECO:0007669"/>
    <property type="project" value="InterPro"/>
</dbReference>
<dbReference type="SMART" id="SM00487">
    <property type="entry name" value="DEXDc"/>
    <property type="match status" value="1"/>
</dbReference>
<dbReference type="GO" id="GO:0009378">
    <property type="term" value="F:four-way junction helicase activity"/>
    <property type="evidence" value="ECO:0007669"/>
    <property type="project" value="TreeGrafter"/>
</dbReference>
<comment type="similarity">
    <text evidence="2">Belongs to the DEAD box helicase family. DEAH subfamily. FANCM sub-subfamily.</text>
</comment>
<name>A0A182W517_9DIPT</name>
<comment type="subcellular location">
    <subcellularLocation>
        <location evidence="1">Nucleus</location>
    </subcellularLocation>
</comment>
<evidence type="ECO:0000259" key="9">
    <source>
        <dbReference type="PROSITE" id="PS51192"/>
    </source>
</evidence>
<feature type="domain" description="Helicase ATP-binding" evidence="9">
    <location>
        <begin position="97"/>
        <end position="265"/>
    </location>
</feature>
<keyword evidence="6" id="KW-0067">ATP-binding</keyword>
<feature type="compositionally biased region" description="Acidic residues" evidence="8">
    <location>
        <begin position="973"/>
        <end position="986"/>
    </location>
</feature>
<evidence type="ECO:0000256" key="5">
    <source>
        <dbReference type="ARBA" id="ARBA00022806"/>
    </source>
</evidence>
<evidence type="ECO:0000256" key="2">
    <source>
        <dbReference type="ARBA" id="ARBA00009889"/>
    </source>
</evidence>
<feature type="compositionally biased region" description="Basic and acidic residues" evidence="8">
    <location>
        <begin position="957"/>
        <end position="966"/>
    </location>
</feature>
<sequence length="1308" mass="149104">MMAHNISNNSMERYKDGMENRSDVLNQTSNSLQDGQPFDMIELNDGELWNAGVTDLLDDPCRLKLHRNSKFEGFDHSLGDSWIYPTNYPIRQYQFTITQAALFKNTLVVLPTGLGKTFIAAVVMYNIYRWFPTGKVIFMAPTCALVCQQIEACYRIMGIPRNDTADMTWKKSRNERFARWQTKRVFYATPQVVLADLESPQFPTQQVRLVVIDEAHRAKGKNAFVDVVQRLAMRNPYFRVLALSATPGRTLDDVGQVISNLLISHVEIRWENSVDVLPYVFRNNIRTIVIPLGQTIVRIRQELQRLVNPYLQRLFEANVFVQYPSTVTAGLLMMRHNQFRQTALRDHHPNQNTILADFAVCISMYCALELLVKHGIRAFLNFFDDGTGMVANKQDIVAKHTQIKRFLDELREQFHHRQHQHQQQQSTGLSIVTGNDDIDFGHPKYRILEQQLKTFFKEFPDSKAIVFCEFRDSVPMIKRMLCNNPPLIRPNCIVGQGGANSVKVAQQEQLDVMRQFRSGTINTLIATSVAEQGIDVGEVDLIVCFDIAENTMQFVQRIGLTGGQRAGRVWVLATEGEEHETLQHVLATKEKTNQQLTCSKDILRFLHPCSPRLIPDDLRPKCAKMSMNIPDEQASPNRSCSIKNSNRKRNVNRTKYDTNGQPPTKRKRSVKDFFPQRQIDPVDGLNVSEREILAEELPNQRNTSHPGNTSIVADQSIREGLTDIQIAIDARMQPLARINKQFSQQKYLYGRKLLNPVRSEHLERQEAPKNTSVSDDQLDLRQLNRLESTTHGNSPRNGVRNSSEAAIVREQKSSPTRLGKSQKPNTITKDIYNSPQQLAFNRSVQNAVNSDSFAACTANPPSQRTSEPRISDSERSVLEYFHLPSLEALFEDESSDELVLCGGKAANVEDFVIEDSDDDIFQPLKDKQQPCCSTQLPNNTLRTDSNTESVQSVRHNAQPERIDRNSIARSYVESDDDIFQSYDEEPTTNTSDRGEKRVFQSESSNDNRKARSRSQSTDRNQNALLRLQNFTRDKITEEDFFGSPNTTQYFVDSYLRRTPDKHLEDEQQPSWSTQLPNNTLRTDSNTESVQSVRHNAQPERIDRNSTARSYVESDDDIFQSYDEEPTVNASDRGRRQSNVGKHKQRKAKRSVRNFLHTQAAVSDDPGSSADDESEDIGSLNSFVCATDDEPSTVDMRAVYLQSLRSPLPRHGAFKTAANGPPRGQLPPIPSDRDVHYIEDEDDEQDSQHCSFINDSISMCSESEQSVLEMAEQLLEARRRKKRQTKRSLCNSFAGQKRRRRIIVNSPSS</sequence>
<dbReference type="Proteomes" id="UP000075920">
    <property type="component" value="Unassembled WGS sequence"/>
</dbReference>
<feature type="compositionally biased region" description="Basic and acidic residues" evidence="8">
    <location>
        <begin position="1096"/>
        <end position="1105"/>
    </location>
</feature>
<evidence type="ECO:0000256" key="7">
    <source>
        <dbReference type="ARBA" id="ARBA00023242"/>
    </source>
</evidence>
<dbReference type="GO" id="GO:0005634">
    <property type="term" value="C:nucleus"/>
    <property type="evidence" value="ECO:0007669"/>
    <property type="project" value="UniProtKB-SubCell"/>
</dbReference>
<evidence type="ECO:0000256" key="3">
    <source>
        <dbReference type="ARBA" id="ARBA00022741"/>
    </source>
</evidence>
<evidence type="ECO:0000256" key="6">
    <source>
        <dbReference type="ARBA" id="ARBA00022840"/>
    </source>
</evidence>
<dbReference type="PROSITE" id="PS51194">
    <property type="entry name" value="HELICASE_CTER"/>
    <property type="match status" value="1"/>
</dbReference>
<feature type="region of interest" description="Disordered" evidence="8">
    <location>
        <begin position="786"/>
        <end position="828"/>
    </location>
</feature>
<feature type="compositionally biased region" description="Acidic residues" evidence="8">
    <location>
        <begin position="1112"/>
        <end position="1125"/>
    </location>
</feature>
<feature type="region of interest" description="Disordered" evidence="8">
    <location>
        <begin position="627"/>
        <end position="669"/>
    </location>
</feature>
<dbReference type="FunFam" id="3.40.50.300:FF:000861">
    <property type="entry name" value="Fanconi anemia, complementation group M"/>
    <property type="match status" value="1"/>
</dbReference>
<reference evidence="11" key="2">
    <citation type="submission" date="2020-05" db="UniProtKB">
        <authorList>
            <consortium name="EnsemblMetazoa"/>
        </authorList>
    </citation>
    <scope>IDENTIFICATION</scope>
    <source>
        <strain evidence="11">MINIMUS1</strain>
    </source>
</reference>
<dbReference type="InterPro" id="IPR044749">
    <property type="entry name" value="FANCM_DEXDc"/>
</dbReference>
<dbReference type="EnsemblMetazoa" id="AMIN005430-RA">
    <property type="protein sequence ID" value="AMIN005430-PA"/>
    <property type="gene ID" value="AMIN005430"/>
</dbReference>
<dbReference type="CDD" id="cd18033">
    <property type="entry name" value="DEXDc_FANCM"/>
    <property type="match status" value="1"/>
</dbReference>
<keyword evidence="7" id="KW-0539">Nucleus</keyword>
<dbReference type="GO" id="GO:0005524">
    <property type="term" value="F:ATP binding"/>
    <property type="evidence" value="ECO:0007669"/>
    <property type="project" value="UniProtKB-KW"/>
</dbReference>
<feature type="compositionally biased region" description="Polar residues" evidence="8">
    <location>
        <begin position="930"/>
        <end position="955"/>
    </location>
</feature>
<dbReference type="Gene3D" id="1.20.1320.20">
    <property type="entry name" value="hef helicase domain"/>
    <property type="match status" value="1"/>
</dbReference>
<protein>
    <recommendedName>
        <fullName evidence="13">Fanconi anemia group M protein</fullName>
    </recommendedName>
</protein>
<keyword evidence="5" id="KW-0347">Helicase</keyword>
<dbReference type="SUPFAM" id="SSF52540">
    <property type="entry name" value="P-loop containing nucleoside triphosphate hydrolases"/>
    <property type="match status" value="1"/>
</dbReference>
<dbReference type="GO" id="GO:0036297">
    <property type="term" value="P:interstrand cross-link repair"/>
    <property type="evidence" value="ECO:0007669"/>
    <property type="project" value="TreeGrafter"/>
</dbReference>
<feature type="region of interest" description="Disordered" evidence="8">
    <location>
        <begin position="1277"/>
        <end position="1308"/>
    </location>
</feature>
<evidence type="ECO:0008006" key="13">
    <source>
        <dbReference type="Google" id="ProtNLM"/>
    </source>
</evidence>
<dbReference type="Gene3D" id="3.40.50.300">
    <property type="entry name" value="P-loop containing nucleotide triphosphate hydrolases"/>
    <property type="match status" value="2"/>
</dbReference>
<dbReference type="InterPro" id="IPR027417">
    <property type="entry name" value="P-loop_NTPase"/>
</dbReference>
<evidence type="ECO:0000256" key="8">
    <source>
        <dbReference type="SAM" id="MobiDB-lite"/>
    </source>
</evidence>
<proteinExistence type="inferred from homology"/>
<evidence type="ECO:0000313" key="11">
    <source>
        <dbReference type="EnsemblMetazoa" id="AMIN005430-PA"/>
    </source>
</evidence>
<feature type="region of interest" description="Disordered" evidence="8">
    <location>
        <begin position="924"/>
        <end position="1023"/>
    </location>
</feature>
<dbReference type="SMART" id="SM00490">
    <property type="entry name" value="HELICc"/>
    <property type="match status" value="1"/>
</dbReference>
<feature type="compositionally biased region" description="Polar residues" evidence="8">
    <location>
        <begin position="1068"/>
        <end position="1094"/>
    </location>
</feature>
<feature type="compositionally biased region" description="Polar residues" evidence="8">
    <location>
        <begin position="634"/>
        <end position="644"/>
    </location>
</feature>
<dbReference type="GO" id="GO:0000400">
    <property type="term" value="F:four-way junction DNA binding"/>
    <property type="evidence" value="ECO:0007669"/>
    <property type="project" value="TreeGrafter"/>
</dbReference>
<dbReference type="PANTHER" id="PTHR14025">
    <property type="entry name" value="FANCONI ANEMIA GROUP M FANCM FAMILY MEMBER"/>
    <property type="match status" value="1"/>
</dbReference>
<evidence type="ECO:0000313" key="12">
    <source>
        <dbReference type="Proteomes" id="UP000075920"/>
    </source>
</evidence>
<dbReference type="VEuPathDB" id="VectorBase:AMIN005430"/>
<feature type="compositionally biased region" description="Polar residues" evidence="8">
    <location>
        <begin position="787"/>
        <end position="804"/>
    </location>
</feature>
<dbReference type="PROSITE" id="PS51192">
    <property type="entry name" value="HELICASE_ATP_BIND_1"/>
    <property type="match status" value="1"/>
</dbReference>
<keyword evidence="12" id="KW-1185">Reference proteome</keyword>
<feature type="compositionally biased region" description="Basic residues" evidence="8">
    <location>
        <begin position="1140"/>
        <end position="1151"/>
    </location>
</feature>
<dbReference type="Pfam" id="PF00270">
    <property type="entry name" value="DEAD"/>
    <property type="match status" value="1"/>
</dbReference>
<feature type="compositionally biased region" description="Polar residues" evidence="8">
    <location>
        <begin position="1013"/>
        <end position="1023"/>
    </location>
</feature>
<keyword evidence="3" id="KW-0547">Nucleotide-binding</keyword>
<evidence type="ECO:0000259" key="10">
    <source>
        <dbReference type="PROSITE" id="PS51194"/>
    </source>
</evidence>
<dbReference type="InterPro" id="IPR039686">
    <property type="entry name" value="FANCM/Mph1-like_ID"/>
</dbReference>
<dbReference type="InterPro" id="IPR014001">
    <property type="entry name" value="Helicase_ATP-bd"/>
</dbReference>
<dbReference type="STRING" id="112268.A0A182W517"/>
<keyword evidence="4" id="KW-0378">Hydrolase</keyword>
<dbReference type="PANTHER" id="PTHR14025:SF20">
    <property type="entry name" value="FANCONI ANEMIA GROUP M PROTEIN"/>
    <property type="match status" value="1"/>
</dbReference>